<dbReference type="Proteomes" id="UP000244092">
    <property type="component" value="Unassembled WGS sequence"/>
</dbReference>
<sequence length="92" mass="10161">MKPPDDVAAHLDAIPIGAGTGHYNNRRYLVTRSLFAAGKSQKLVAQELGGPDYISLNFYAPKDGPRLYPCEMPAEKVISFLRGYRPDPKEPT</sequence>
<evidence type="ECO:0008006" key="3">
    <source>
        <dbReference type="Google" id="ProtNLM"/>
    </source>
</evidence>
<reference evidence="1 2" key="1">
    <citation type="submission" date="2018-04" db="EMBL/GenBank/DDBJ databases">
        <title>Genomic Encyclopedia of Archaeal and Bacterial Type Strains, Phase II (KMG-II): from individual species to whole genera.</title>
        <authorList>
            <person name="Goeker M."/>
        </authorList>
    </citation>
    <scope>NUCLEOTIDE SEQUENCE [LARGE SCALE GENOMIC DNA]</scope>
    <source>
        <strain evidence="1 2">DSM 12244</strain>
    </source>
</reference>
<accession>A0A2T6CFH9</accession>
<evidence type="ECO:0000313" key="1">
    <source>
        <dbReference type="EMBL" id="PTX74265.1"/>
    </source>
</evidence>
<dbReference type="RefSeq" id="WP_025047963.1">
    <property type="nucleotide sequence ID" value="NZ_QBKU01000004.1"/>
</dbReference>
<evidence type="ECO:0000313" key="2">
    <source>
        <dbReference type="Proteomes" id="UP000244092"/>
    </source>
</evidence>
<organism evidence="1 2">
    <name type="scientific">Sulfitobacter mediterraneus</name>
    <dbReference type="NCBI Taxonomy" id="83219"/>
    <lineage>
        <taxon>Bacteria</taxon>
        <taxon>Pseudomonadati</taxon>
        <taxon>Pseudomonadota</taxon>
        <taxon>Alphaproteobacteria</taxon>
        <taxon>Rhodobacterales</taxon>
        <taxon>Roseobacteraceae</taxon>
        <taxon>Sulfitobacter</taxon>
    </lineage>
</organism>
<dbReference type="EMBL" id="QBKU01000004">
    <property type="protein sequence ID" value="PTX74265.1"/>
    <property type="molecule type" value="Genomic_DNA"/>
</dbReference>
<name>A0A2T6CFH9_9RHOB</name>
<protein>
    <recommendedName>
        <fullName evidence="3">Peptide methionine sulfoxide reductase</fullName>
    </recommendedName>
</protein>
<comment type="caution">
    <text evidence="1">The sequence shown here is derived from an EMBL/GenBank/DDBJ whole genome shotgun (WGS) entry which is preliminary data.</text>
</comment>
<dbReference type="AlphaFoldDB" id="A0A2T6CFH9"/>
<proteinExistence type="predicted"/>
<gene>
    <name evidence="1" type="ORF">C8N31_104146</name>
</gene>
<dbReference type="OrthoDB" id="1189996at2"/>